<gene>
    <name evidence="2" type="ORF">CALCODRAFT_510687</name>
</gene>
<protein>
    <submittedName>
        <fullName evidence="2">Uncharacterized protein</fullName>
    </submittedName>
</protein>
<dbReference type="Proteomes" id="UP000076842">
    <property type="component" value="Unassembled WGS sequence"/>
</dbReference>
<proteinExistence type="predicted"/>
<evidence type="ECO:0000313" key="3">
    <source>
        <dbReference type="Proteomes" id="UP000076842"/>
    </source>
</evidence>
<reference evidence="2 3" key="1">
    <citation type="journal article" date="2016" name="Mol. Biol. Evol.">
        <title>Comparative Genomics of Early-Diverging Mushroom-Forming Fungi Provides Insights into the Origins of Lignocellulose Decay Capabilities.</title>
        <authorList>
            <person name="Nagy L.G."/>
            <person name="Riley R."/>
            <person name="Tritt A."/>
            <person name="Adam C."/>
            <person name="Daum C."/>
            <person name="Floudas D."/>
            <person name="Sun H."/>
            <person name="Yadav J.S."/>
            <person name="Pangilinan J."/>
            <person name="Larsson K.H."/>
            <person name="Matsuura K."/>
            <person name="Barry K."/>
            <person name="Labutti K."/>
            <person name="Kuo R."/>
            <person name="Ohm R.A."/>
            <person name="Bhattacharya S.S."/>
            <person name="Shirouzu T."/>
            <person name="Yoshinaga Y."/>
            <person name="Martin F.M."/>
            <person name="Grigoriev I.V."/>
            <person name="Hibbett D.S."/>
        </authorList>
    </citation>
    <scope>NUCLEOTIDE SEQUENCE [LARGE SCALE GENOMIC DNA]</scope>
    <source>
        <strain evidence="2 3">HHB12733</strain>
    </source>
</reference>
<dbReference type="AlphaFoldDB" id="A0A165EBN6"/>
<dbReference type="EMBL" id="KV424012">
    <property type="protein sequence ID" value="KZT54512.1"/>
    <property type="molecule type" value="Genomic_DNA"/>
</dbReference>
<feature type="region of interest" description="Disordered" evidence="1">
    <location>
        <begin position="161"/>
        <end position="184"/>
    </location>
</feature>
<evidence type="ECO:0000256" key="1">
    <source>
        <dbReference type="SAM" id="MobiDB-lite"/>
    </source>
</evidence>
<accession>A0A165EBN6</accession>
<organism evidence="2 3">
    <name type="scientific">Calocera cornea HHB12733</name>
    <dbReference type="NCBI Taxonomy" id="1353952"/>
    <lineage>
        <taxon>Eukaryota</taxon>
        <taxon>Fungi</taxon>
        <taxon>Dikarya</taxon>
        <taxon>Basidiomycota</taxon>
        <taxon>Agaricomycotina</taxon>
        <taxon>Dacrymycetes</taxon>
        <taxon>Dacrymycetales</taxon>
        <taxon>Dacrymycetaceae</taxon>
        <taxon>Calocera</taxon>
    </lineage>
</organism>
<sequence>MPQRARDRTSLNTSHPVLHYRDDRAIFVSQQKAAHPRDRTRAKASQACKCGYCDYHDRAPVDSFRRARGGRPLEVREDDRRVHAADGGRDNFPEWFEREKRAPKLEVDLWEIARPGRVRRGLPRGYEVIQRPRDVIVLDEEEDEWEDDFELVERPQQVVRNAKGKGKARGGSFAQAVKGKRRER</sequence>
<keyword evidence="3" id="KW-1185">Reference proteome</keyword>
<evidence type="ECO:0000313" key="2">
    <source>
        <dbReference type="EMBL" id="KZT54512.1"/>
    </source>
</evidence>
<dbReference type="InParanoid" id="A0A165EBN6"/>
<name>A0A165EBN6_9BASI</name>